<dbReference type="Proteomes" id="UP000053558">
    <property type="component" value="Unassembled WGS sequence"/>
</dbReference>
<proteinExistence type="predicted"/>
<dbReference type="AlphaFoldDB" id="A0A5M3N4S4"/>
<organism evidence="1 2">
    <name type="scientific">Coniophora puteana (strain RWD-64-598)</name>
    <name type="common">Brown rot fungus</name>
    <dbReference type="NCBI Taxonomy" id="741705"/>
    <lineage>
        <taxon>Eukaryota</taxon>
        <taxon>Fungi</taxon>
        <taxon>Dikarya</taxon>
        <taxon>Basidiomycota</taxon>
        <taxon>Agaricomycotina</taxon>
        <taxon>Agaricomycetes</taxon>
        <taxon>Agaricomycetidae</taxon>
        <taxon>Boletales</taxon>
        <taxon>Coniophorineae</taxon>
        <taxon>Coniophoraceae</taxon>
        <taxon>Coniophora</taxon>
    </lineage>
</organism>
<sequence>MRSCVNHSDDSRFMILGARCLPQRRSSAHGVHASWEAIVTSSKQTSRSTCIANCTTSVSIIDPLPSAQSDRLRARLQHSSVILSVPLSIIPPCLVGTRARRRQQPWTLINEHHQAPSRTRALLDSRRIRFHAMRLR</sequence>
<evidence type="ECO:0000313" key="2">
    <source>
        <dbReference type="Proteomes" id="UP000053558"/>
    </source>
</evidence>
<reference evidence="2" key="1">
    <citation type="journal article" date="2012" name="Science">
        <title>The Paleozoic origin of enzymatic lignin decomposition reconstructed from 31 fungal genomes.</title>
        <authorList>
            <person name="Floudas D."/>
            <person name="Binder M."/>
            <person name="Riley R."/>
            <person name="Barry K."/>
            <person name="Blanchette R.A."/>
            <person name="Henrissat B."/>
            <person name="Martinez A.T."/>
            <person name="Otillar R."/>
            <person name="Spatafora J.W."/>
            <person name="Yadav J.S."/>
            <person name="Aerts A."/>
            <person name="Benoit I."/>
            <person name="Boyd A."/>
            <person name="Carlson A."/>
            <person name="Copeland A."/>
            <person name="Coutinho P.M."/>
            <person name="de Vries R.P."/>
            <person name="Ferreira P."/>
            <person name="Findley K."/>
            <person name="Foster B."/>
            <person name="Gaskell J."/>
            <person name="Glotzer D."/>
            <person name="Gorecki P."/>
            <person name="Heitman J."/>
            <person name="Hesse C."/>
            <person name="Hori C."/>
            <person name="Igarashi K."/>
            <person name="Jurgens J.A."/>
            <person name="Kallen N."/>
            <person name="Kersten P."/>
            <person name="Kohler A."/>
            <person name="Kuees U."/>
            <person name="Kumar T.K.A."/>
            <person name="Kuo A."/>
            <person name="LaButti K."/>
            <person name="Larrondo L.F."/>
            <person name="Lindquist E."/>
            <person name="Ling A."/>
            <person name="Lombard V."/>
            <person name="Lucas S."/>
            <person name="Lundell T."/>
            <person name="Martin R."/>
            <person name="McLaughlin D.J."/>
            <person name="Morgenstern I."/>
            <person name="Morin E."/>
            <person name="Murat C."/>
            <person name="Nagy L.G."/>
            <person name="Nolan M."/>
            <person name="Ohm R.A."/>
            <person name="Patyshakuliyeva A."/>
            <person name="Rokas A."/>
            <person name="Ruiz-Duenas F.J."/>
            <person name="Sabat G."/>
            <person name="Salamov A."/>
            <person name="Samejima M."/>
            <person name="Schmutz J."/>
            <person name="Slot J.C."/>
            <person name="St John F."/>
            <person name="Stenlid J."/>
            <person name="Sun H."/>
            <person name="Sun S."/>
            <person name="Syed K."/>
            <person name="Tsang A."/>
            <person name="Wiebenga A."/>
            <person name="Young D."/>
            <person name="Pisabarro A."/>
            <person name="Eastwood D.C."/>
            <person name="Martin F."/>
            <person name="Cullen D."/>
            <person name="Grigoriev I.V."/>
            <person name="Hibbett D.S."/>
        </authorList>
    </citation>
    <scope>NUCLEOTIDE SEQUENCE [LARGE SCALE GENOMIC DNA]</scope>
    <source>
        <strain evidence="2">RWD-64-598 SS2</strain>
    </source>
</reference>
<dbReference type="EMBL" id="JH711574">
    <property type="protein sequence ID" value="EIW85845.1"/>
    <property type="molecule type" value="Genomic_DNA"/>
</dbReference>
<comment type="caution">
    <text evidence="1">The sequence shown here is derived from an EMBL/GenBank/DDBJ whole genome shotgun (WGS) entry which is preliminary data.</text>
</comment>
<protein>
    <submittedName>
        <fullName evidence="1">Uncharacterized protein</fullName>
    </submittedName>
</protein>
<gene>
    <name evidence="1" type="ORF">CONPUDRAFT_135377</name>
</gene>
<dbReference type="RefSeq" id="XP_007765188.1">
    <property type="nucleotide sequence ID" value="XM_007766998.1"/>
</dbReference>
<dbReference type="GeneID" id="19200754"/>
<evidence type="ECO:0000313" key="1">
    <source>
        <dbReference type="EMBL" id="EIW85845.1"/>
    </source>
</evidence>
<accession>A0A5M3N4S4</accession>
<keyword evidence="2" id="KW-1185">Reference proteome</keyword>
<dbReference type="KEGG" id="cput:CONPUDRAFT_135377"/>
<name>A0A5M3N4S4_CONPW</name>